<dbReference type="FunFam" id="3.40.50.2000:FF:000032">
    <property type="entry name" value="3-deoxy-D-manno-octulosonic acid transferase"/>
    <property type="match status" value="1"/>
</dbReference>
<dbReference type="PANTHER" id="PTHR42755">
    <property type="entry name" value="3-DEOXY-MANNO-OCTULOSONATE CYTIDYLYLTRANSFERASE"/>
    <property type="match status" value="1"/>
</dbReference>
<sequence>MTTTVASAFAAIEDRLPSGVIYQFAPVDTPRAVEDFLGYWDPTAIFLMESELWPNLIISASERGIPITLLNARMSLKSFRCWSGWVARPLIALMLSKLCLILPLSTIQAIHFQLLQAPPSVINFAGDLKYAIGDFATAEEARKVKNLKLQFANRPIWMAASIHKGEEEVMLWAHEKLVKMYPELVTVLIPRHPQHGQQIIQSLKRQGMNVAVRSRADIVSPSTSLYVVDTLGELRMLYKVTPIAVVGGSFLPNLAGHNISEAAAAGCAVLTGPHVGHFSKMIAEMKQVDYSSVLQVAGRMELLETLDWLLGKPEAREACQQAAKKAFSTISSGVVQRVWESIDVHVLSKR</sequence>
<feature type="domain" description="3-deoxy-D-manno-octulosonic-acid transferase N-terminal" evidence="7">
    <location>
        <begin position="1"/>
        <end position="131"/>
    </location>
</feature>
<dbReference type="Gene3D" id="3.40.50.2000">
    <property type="entry name" value="Glycogen Phosphorylase B"/>
    <property type="match status" value="1"/>
</dbReference>
<dbReference type="EC" id="2.4.99.12" evidence="2"/>
<feature type="site" description="Transition state stabilizer" evidence="6">
    <location>
        <position position="129"/>
    </location>
</feature>
<dbReference type="GO" id="GO:0005886">
    <property type="term" value="C:plasma membrane"/>
    <property type="evidence" value="ECO:0007669"/>
    <property type="project" value="TreeGrafter"/>
</dbReference>
<name>A0A5P1EZB5_ASPOF</name>
<keyword evidence="9" id="KW-1185">Reference proteome</keyword>
<evidence type="ECO:0000256" key="5">
    <source>
        <dbReference type="ARBA" id="ARBA00049183"/>
    </source>
</evidence>
<comment type="catalytic activity">
    <reaction evidence="5">
        <text>lipid IVA (E. coli) + CMP-3-deoxy-beta-D-manno-octulosonate = alpha-Kdo-(2-&gt;6)-lipid IVA (E. coli) + CMP + H(+)</text>
        <dbReference type="Rhea" id="RHEA:28066"/>
        <dbReference type="ChEBI" id="CHEBI:15378"/>
        <dbReference type="ChEBI" id="CHEBI:58603"/>
        <dbReference type="ChEBI" id="CHEBI:60364"/>
        <dbReference type="ChEBI" id="CHEBI:60377"/>
        <dbReference type="ChEBI" id="CHEBI:85987"/>
        <dbReference type="EC" id="2.4.99.12"/>
    </reaction>
</comment>
<dbReference type="Proteomes" id="UP000243459">
    <property type="component" value="Chromosome 4"/>
</dbReference>
<gene>
    <name evidence="8" type="ORF">A4U43_C04F6160</name>
</gene>
<dbReference type="Gene3D" id="3.40.50.11720">
    <property type="entry name" value="3-Deoxy-D-manno-octulosonic-acid transferase, N-terminal domain"/>
    <property type="match status" value="1"/>
</dbReference>
<evidence type="ECO:0000256" key="6">
    <source>
        <dbReference type="PIRSR" id="PIRSR639901-2"/>
    </source>
</evidence>
<dbReference type="PANTHER" id="PTHR42755:SF1">
    <property type="entry name" value="3-DEOXY-D-MANNO-OCTULOSONIC ACID TRANSFERASE, MITOCHONDRIAL-RELATED"/>
    <property type="match status" value="1"/>
</dbReference>
<accession>A0A5P1EZB5</accession>
<dbReference type="EMBL" id="CM007384">
    <property type="protein sequence ID" value="ONK71224.1"/>
    <property type="molecule type" value="Genomic_DNA"/>
</dbReference>
<feature type="site" description="Transition state stabilizer" evidence="6">
    <location>
        <position position="49"/>
    </location>
</feature>
<dbReference type="OMA" id="FIKYEFW"/>
<organism evidence="8 9">
    <name type="scientific">Asparagus officinalis</name>
    <name type="common">Garden asparagus</name>
    <dbReference type="NCBI Taxonomy" id="4686"/>
    <lineage>
        <taxon>Eukaryota</taxon>
        <taxon>Viridiplantae</taxon>
        <taxon>Streptophyta</taxon>
        <taxon>Embryophyta</taxon>
        <taxon>Tracheophyta</taxon>
        <taxon>Spermatophyta</taxon>
        <taxon>Magnoliopsida</taxon>
        <taxon>Liliopsida</taxon>
        <taxon>Asparagales</taxon>
        <taxon>Asparagaceae</taxon>
        <taxon>Asparagoideae</taxon>
        <taxon>Asparagus</taxon>
    </lineage>
</organism>
<evidence type="ECO:0000313" key="9">
    <source>
        <dbReference type="Proteomes" id="UP000243459"/>
    </source>
</evidence>
<comment type="similarity">
    <text evidence="1">Belongs to the glycosyltransferase group 1 family. Glycosyltransferase 30 subfamily.</text>
</comment>
<evidence type="ECO:0000313" key="8">
    <source>
        <dbReference type="EMBL" id="ONK71224.1"/>
    </source>
</evidence>
<evidence type="ECO:0000256" key="3">
    <source>
        <dbReference type="ARBA" id="ARBA00022679"/>
    </source>
</evidence>
<reference evidence="9" key="1">
    <citation type="journal article" date="2017" name="Nat. Commun.">
        <title>The asparagus genome sheds light on the origin and evolution of a young Y chromosome.</title>
        <authorList>
            <person name="Harkess A."/>
            <person name="Zhou J."/>
            <person name="Xu C."/>
            <person name="Bowers J.E."/>
            <person name="Van der Hulst R."/>
            <person name="Ayyampalayam S."/>
            <person name="Mercati F."/>
            <person name="Riccardi P."/>
            <person name="McKain M.R."/>
            <person name="Kakrana A."/>
            <person name="Tang H."/>
            <person name="Ray J."/>
            <person name="Groenendijk J."/>
            <person name="Arikit S."/>
            <person name="Mathioni S.M."/>
            <person name="Nakano M."/>
            <person name="Shan H."/>
            <person name="Telgmann-Rauber A."/>
            <person name="Kanno A."/>
            <person name="Yue Z."/>
            <person name="Chen H."/>
            <person name="Li W."/>
            <person name="Chen Y."/>
            <person name="Xu X."/>
            <person name="Zhang Y."/>
            <person name="Luo S."/>
            <person name="Chen H."/>
            <person name="Gao J."/>
            <person name="Mao Z."/>
            <person name="Pires J.C."/>
            <person name="Luo M."/>
            <person name="Kudrna D."/>
            <person name="Wing R.A."/>
            <person name="Meyers B.C."/>
            <person name="Yi K."/>
            <person name="Kong H."/>
            <person name="Lavrijsen P."/>
            <person name="Sunseri F."/>
            <person name="Falavigna A."/>
            <person name="Ye Y."/>
            <person name="Leebens-Mack J.H."/>
            <person name="Chen G."/>
        </authorList>
    </citation>
    <scope>NUCLEOTIDE SEQUENCE [LARGE SCALE GENOMIC DNA]</scope>
    <source>
        <strain evidence="9">cv. DH0086</strain>
    </source>
</reference>
<evidence type="ECO:0000256" key="1">
    <source>
        <dbReference type="ARBA" id="ARBA00006380"/>
    </source>
</evidence>
<dbReference type="InterPro" id="IPR038107">
    <property type="entry name" value="Glycos_transf_N_sf"/>
</dbReference>
<dbReference type="GO" id="GO:0009245">
    <property type="term" value="P:lipid A biosynthetic process"/>
    <property type="evidence" value="ECO:0007669"/>
    <property type="project" value="TreeGrafter"/>
</dbReference>
<proteinExistence type="inferred from homology"/>
<dbReference type="InterPro" id="IPR039901">
    <property type="entry name" value="Kdotransferase"/>
</dbReference>
<dbReference type="Gramene" id="ONK71224">
    <property type="protein sequence ID" value="ONK71224"/>
    <property type="gene ID" value="A4U43_C04F6160"/>
</dbReference>
<evidence type="ECO:0000256" key="4">
    <source>
        <dbReference type="ARBA" id="ARBA00031445"/>
    </source>
</evidence>
<dbReference type="GO" id="GO:0043842">
    <property type="term" value="F:Kdo transferase activity"/>
    <property type="evidence" value="ECO:0007669"/>
    <property type="project" value="UniProtKB-EC"/>
</dbReference>
<dbReference type="AlphaFoldDB" id="A0A5P1EZB5"/>
<evidence type="ECO:0000259" key="7">
    <source>
        <dbReference type="Pfam" id="PF04413"/>
    </source>
</evidence>
<evidence type="ECO:0000256" key="2">
    <source>
        <dbReference type="ARBA" id="ARBA00012621"/>
    </source>
</evidence>
<dbReference type="Pfam" id="PF04413">
    <property type="entry name" value="Glycos_transf_N"/>
    <property type="match status" value="1"/>
</dbReference>
<keyword evidence="3" id="KW-0808">Transferase</keyword>
<protein>
    <recommendedName>
        <fullName evidence="2">lipid IVA 3-deoxy-D-manno-octulosonic acid transferase</fullName>
        <ecNumber evidence="2">2.4.99.12</ecNumber>
    </recommendedName>
    <alternativeName>
        <fullName evidence="4">Lipid IV(A) 3-deoxy-D-manno-octulosonic acid transferase</fullName>
    </alternativeName>
</protein>
<dbReference type="InterPro" id="IPR007507">
    <property type="entry name" value="Glycos_transf_N"/>
</dbReference>